<evidence type="ECO:0000313" key="2">
    <source>
        <dbReference type="EMBL" id="SDI53230.1"/>
    </source>
</evidence>
<dbReference type="InterPro" id="IPR002686">
    <property type="entry name" value="Transposase_17"/>
</dbReference>
<dbReference type="GO" id="GO:0006313">
    <property type="term" value="P:DNA transposition"/>
    <property type="evidence" value="ECO:0007669"/>
    <property type="project" value="InterPro"/>
</dbReference>
<sequence>MPTARNQLVSLQDTPFYHCISRCVRRSFLCGVDAYTGINYEHRRGWVEKRLLALSGAFAIEICAFAVMSNHTHVVLHVNTQQAAAWSTLEVLTRWHRLFAGTEVTRRYCDDEQRDNLASVELHLVERKAELYRTRLADLSWFMRSLNEHIAREANKEDECTGRFWEGRFKSQALLDEQALLACMAYVDLNPIRSGTASTPEQSDFTSIQMRIRAALQGKQPEALKPFDSSELGLHALPCHLNDYLELVEFTGRVIRDDKIGTIPASCGHLLQRLDIDLESWMELSEGFEYQFCHLAGRLHSLQHCRQTDGMHRIRGSGSAKRLFGA</sequence>
<dbReference type="InterPro" id="IPR036515">
    <property type="entry name" value="Transposase_17_sf"/>
</dbReference>
<proteinExistence type="predicted"/>
<reference evidence="3" key="1">
    <citation type="submission" date="2016-10" db="EMBL/GenBank/DDBJ databases">
        <authorList>
            <person name="Varghese N."/>
            <person name="Submissions S."/>
        </authorList>
    </citation>
    <scope>NUCLEOTIDE SEQUENCE [LARGE SCALE GENOMIC DNA]</scope>
    <source>
        <strain evidence="3">DSM 23317</strain>
    </source>
</reference>
<dbReference type="PANTHER" id="PTHR34322">
    <property type="entry name" value="TRANSPOSASE, Y1_TNP DOMAIN-CONTAINING"/>
    <property type="match status" value="1"/>
</dbReference>
<dbReference type="GO" id="GO:0004803">
    <property type="term" value="F:transposase activity"/>
    <property type="evidence" value="ECO:0007669"/>
    <property type="project" value="InterPro"/>
</dbReference>
<organism evidence="2 3">
    <name type="scientific">Ferrimonas sediminum</name>
    <dbReference type="NCBI Taxonomy" id="718193"/>
    <lineage>
        <taxon>Bacteria</taxon>
        <taxon>Pseudomonadati</taxon>
        <taxon>Pseudomonadota</taxon>
        <taxon>Gammaproteobacteria</taxon>
        <taxon>Alteromonadales</taxon>
        <taxon>Ferrimonadaceae</taxon>
        <taxon>Ferrimonas</taxon>
    </lineage>
</organism>
<dbReference type="RefSeq" id="WP_090361449.1">
    <property type="nucleotide sequence ID" value="NZ_FNEM01000002.1"/>
</dbReference>
<feature type="domain" description="Transposase IS200-like" evidence="1">
    <location>
        <begin position="12"/>
        <end position="190"/>
    </location>
</feature>
<gene>
    <name evidence="2" type="ORF">SAMN04488540_10218</name>
</gene>
<dbReference type="PANTHER" id="PTHR34322:SF2">
    <property type="entry name" value="TRANSPOSASE IS200-LIKE DOMAIN-CONTAINING PROTEIN"/>
    <property type="match status" value="1"/>
</dbReference>
<dbReference type="AlphaFoldDB" id="A0A1G8LDC1"/>
<keyword evidence="3" id="KW-1185">Reference proteome</keyword>
<dbReference type="Gene3D" id="3.30.70.1290">
    <property type="entry name" value="Transposase IS200-like"/>
    <property type="match status" value="1"/>
</dbReference>
<evidence type="ECO:0000313" key="3">
    <source>
        <dbReference type="Proteomes" id="UP000199527"/>
    </source>
</evidence>
<dbReference type="GO" id="GO:0003677">
    <property type="term" value="F:DNA binding"/>
    <property type="evidence" value="ECO:0007669"/>
    <property type="project" value="InterPro"/>
</dbReference>
<dbReference type="SUPFAM" id="SSF143422">
    <property type="entry name" value="Transposase IS200-like"/>
    <property type="match status" value="1"/>
</dbReference>
<accession>A0A1G8LDC1</accession>
<dbReference type="EMBL" id="FNEM01000002">
    <property type="protein sequence ID" value="SDI53230.1"/>
    <property type="molecule type" value="Genomic_DNA"/>
</dbReference>
<name>A0A1G8LDC1_9GAMM</name>
<evidence type="ECO:0000259" key="1">
    <source>
        <dbReference type="SMART" id="SM01321"/>
    </source>
</evidence>
<protein>
    <recommendedName>
        <fullName evidence="1">Transposase IS200-like domain-containing protein</fullName>
    </recommendedName>
</protein>
<dbReference type="SMART" id="SM01321">
    <property type="entry name" value="Y1_Tnp"/>
    <property type="match status" value="1"/>
</dbReference>
<dbReference type="Proteomes" id="UP000199527">
    <property type="component" value="Unassembled WGS sequence"/>
</dbReference>